<evidence type="ECO:0000313" key="2">
    <source>
        <dbReference type="EMBL" id="KAL3765209.1"/>
    </source>
</evidence>
<feature type="compositionally biased region" description="Acidic residues" evidence="1">
    <location>
        <begin position="350"/>
        <end position="362"/>
    </location>
</feature>
<organism evidence="2 3">
    <name type="scientific">Discostella pseudostelligera</name>
    <dbReference type="NCBI Taxonomy" id="259834"/>
    <lineage>
        <taxon>Eukaryota</taxon>
        <taxon>Sar</taxon>
        <taxon>Stramenopiles</taxon>
        <taxon>Ochrophyta</taxon>
        <taxon>Bacillariophyta</taxon>
        <taxon>Coscinodiscophyceae</taxon>
        <taxon>Thalassiosirophycidae</taxon>
        <taxon>Stephanodiscales</taxon>
        <taxon>Stephanodiscaceae</taxon>
        <taxon>Discostella</taxon>
    </lineage>
</organism>
<protein>
    <submittedName>
        <fullName evidence="2">Uncharacterized protein</fullName>
    </submittedName>
</protein>
<feature type="region of interest" description="Disordered" evidence="1">
    <location>
        <begin position="79"/>
        <end position="123"/>
    </location>
</feature>
<accession>A0ABD3MQB7</accession>
<proteinExistence type="predicted"/>
<evidence type="ECO:0000256" key="1">
    <source>
        <dbReference type="SAM" id="MobiDB-lite"/>
    </source>
</evidence>
<comment type="caution">
    <text evidence="2">The sequence shown here is derived from an EMBL/GenBank/DDBJ whole genome shotgun (WGS) entry which is preliminary data.</text>
</comment>
<feature type="compositionally biased region" description="Basic and acidic residues" evidence="1">
    <location>
        <begin position="375"/>
        <end position="384"/>
    </location>
</feature>
<dbReference type="AlphaFoldDB" id="A0ABD3MQB7"/>
<feature type="region of interest" description="Disordered" evidence="1">
    <location>
        <begin position="1"/>
        <end position="43"/>
    </location>
</feature>
<sequence>MSMISPTRNAGIPRSKANKHDYLPSFQQLQQTTKNSNNSKSSVASINTNNAMAHHPISPTSTADTTEVDGDMISTTPIVSLQQQQQQQQRQRQRHGSDSLSQWGDDAPNDNSNSTLYDGNSYKSVTPQQHIGSLASMKELDIALNTVASRSSDANISMGGETAVTGNMSAFNNTPFSRRVTPRTTSKSSSSRDESPESTSNTSRRLFMCGAVDVTTEIKGSFQDVSDTVRQILTVRKFGPEERDAVKDTLKDAQSFMKQKVLNGILAKSRCGGAGARSQDDEEDEDEDEDSERDRRSRRRGSRITSHSSDRELRVNSPKSRGRDDATARSSASSTVPAARRRRERSEGNAENDELAQESEEVLYDKSVSGMGSSELERLKVFEC</sequence>
<name>A0ABD3MQB7_9STRA</name>
<keyword evidence="3" id="KW-1185">Reference proteome</keyword>
<feature type="region of interest" description="Disordered" evidence="1">
    <location>
        <begin position="167"/>
        <end position="204"/>
    </location>
</feature>
<feature type="compositionally biased region" description="Low complexity" evidence="1">
    <location>
        <begin position="177"/>
        <end position="189"/>
    </location>
</feature>
<feature type="compositionally biased region" description="Polar residues" evidence="1">
    <location>
        <begin position="167"/>
        <end position="176"/>
    </location>
</feature>
<gene>
    <name evidence="2" type="ORF">ACHAWU_010400</name>
</gene>
<feature type="compositionally biased region" description="Low complexity" evidence="1">
    <location>
        <begin position="328"/>
        <end position="338"/>
    </location>
</feature>
<evidence type="ECO:0000313" key="3">
    <source>
        <dbReference type="Proteomes" id="UP001530293"/>
    </source>
</evidence>
<reference evidence="2 3" key="1">
    <citation type="submission" date="2024-10" db="EMBL/GenBank/DDBJ databases">
        <title>Updated reference genomes for cyclostephanoid diatoms.</title>
        <authorList>
            <person name="Roberts W.R."/>
            <person name="Alverson A.J."/>
        </authorList>
    </citation>
    <scope>NUCLEOTIDE SEQUENCE [LARGE SCALE GENOMIC DNA]</scope>
    <source>
        <strain evidence="2 3">AJA232-27</strain>
    </source>
</reference>
<dbReference type="Proteomes" id="UP001530293">
    <property type="component" value="Unassembled WGS sequence"/>
</dbReference>
<feature type="compositionally biased region" description="Acidic residues" evidence="1">
    <location>
        <begin position="280"/>
        <end position="291"/>
    </location>
</feature>
<feature type="compositionally biased region" description="Polar residues" evidence="1">
    <location>
        <begin position="109"/>
        <end position="123"/>
    </location>
</feature>
<dbReference type="EMBL" id="JALLBG020000097">
    <property type="protein sequence ID" value="KAL3765209.1"/>
    <property type="molecule type" value="Genomic_DNA"/>
</dbReference>
<feature type="region of interest" description="Disordered" evidence="1">
    <location>
        <begin position="270"/>
        <end position="384"/>
    </location>
</feature>